<organism evidence="6 7">
    <name type="scientific">Candidatus Roizmanbacteria bacterium GW2011_GWA2_36_23</name>
    <dbReference type="NCBI Taxonomy" id="1618480"/>
    <lineage>
        <taxon>Bacteria</taxon>
        <taxon>Candidatus Roizmaniibacteriota</taxon>
    </lineage>
</organism>
<dbReference type="STRING" id="1618480.US11_C0004G0008"/>
<feature type="binding site" evidence="4">
    <location>
        <position position="280"/>
    </location>
    <ligand>
        <name>substrate</name>
    </ligand>
</feature>
<comment type="similarity">
    <text evidence="4">Belongs to the NAD(P)-dependent epimerase/dehydratase family. HldD subfamily.</text>
</comment>
<comment type="caution">
    <text evidence="6">The sequence shown here is derived from an EMBL/GenBank/DDBJ whole genome shotgun (WGS) entry which is preliminary data.</text>
</comment>
<dbReference type="Gene3D" id="3.90.25.10">
    <property type="entry name" value="UDP-galactose 4-epimerase, domain 1"/>
    <property type="match status" value="1"/>
</dbReference>
<dbReference type="InterPro" id="IPR001509">
    <property type="entry name" value="Epimerase_deHydtase"/>
</dbReference>
<dbReference type="Pfam" id="PF01370">
    <property type="entry name" value="Epimerase"/>
    <property type="match status" value="1"/>
</dbReference>
<comment type="cofactor">
    <cofactor evidence="4">
        <name>NADP(+)</name>
        <dbReference type="ChEBI" id="CHEBI:58349"/>
    </cofactor>
    <text evidence="4">Binds 1 NADP(+) per subunit.</text>
</comment>
<evidence type="ECO:0000256" key="2">
    <source>
        <dbReference type="ARBA" id="ARBA00023235"/>
    </source>
</evidence>
<evidence type="ECO:0000256" key="1">
    <source>
        <dbReference type="ARBA" id="ARBA00022857"/>
    </source>
</evidence>
<dbReference type="HAMAP" id="MF_01601">
    <property type="entry name" value="Heptose_epimerase"/>
    <property type="match status" value="1"/>
</dbReference>
<feature type="binding site" evidence="4">
    <location>
        <position position="93"/>
    </location>
    <ligand>
        <name>NADP(+)</name>
        <dbReference type="ChEBI" id="CHEBI:58349"/>
    </ligand>
</feature>
<comment type="domain">
    <text evidence="4">Contains a large N-terminal NADP-binding domain, and a smaller C-terminal substrate-binding domain.</text>
</comment>
<dbReference type="GO" id="GO:0005975">
    <property type="term" value="P:carbohydrate metabolic process"/>
    <property type="evidence" value="ECO:0007669"/>
    <property type="project" value="UniProtKB-UniRule"/>
</dbReference>
<feature type="binding site" evidence="4">
    <location>
        <begin position="33"/>
        <end position="34"/>
    </location>
    <ligand>
        <name>NADP(+)</name>
        <dbReference type="ChEBI" id="CHEBI:58349"/>
    </ligand>
</feature>
<feature type="binding site" evidence="4">
    <location>
        <position position="145"/>
    </location>
    <ligand>
        <name>NADP(+)</name>
        <dbReference type="ChEBI" id="CHEBI:58349"/>
    </ligand>
</feature>
<feature type="active site" description="Proton acceptor" evidence="4">
    <location>
        <position position="178"/>
    </location>
</feature>
<dbReference type="InterPro" id="IPR011912">
    <property type="entry name" value="Heptose_epim"/>
</dbReference>
<evidence type="ECO:0000256" key="4">
    <source>
        <dbReference type="HAMAP-Rule" id="MF_01601"/>
    </source>
</evidence>
<feature type="binding site" evidence="4">
    <location>
        <position position="187"/>
    </location>
    <ligand>
        <name>substrate</name>
    </ligand>
</feature>
<feature type="binding site" evidence="4">
    <location>
        <position position="169"/>
    </location>
    <ligand>
        <name>substrate</name>
    </ligand>
</feature>
<dbReference type="Gene3D" id="3.40.50.720">
    <property type="entry name" value="NAD(P)-binding Rossmann-like Domain"/>
    <property type="match status" value="1"/>
</dbReference>
<dbReference type="GO" id="GO:0008712">
    <property type="term" value="F:ADP-glyceromanno-heptose 6-epimerase activity"/>
    <property type="evidence" value="ECO:0007669"/>
    <property type="project" value="UniProtKB-UniRule"/>
</dbReference>
<dbReference type="GO" id="GO:0097171">
    <property type="term" value="P:ADP-L-glycero-beta-D-manno-heptose biosynthetic process"/>
    <property type="evidence" value="ECO:0007669"/>
    <property type="project" value="UniProtKB-UniPathway"/>
</dbReference>
<evidence type="ECO:0000313" key="7">
    <source>
        <dbReference type="Proteomes" id="UP000034344"/>
    </source>
</evidence>
<feature type="binding site" evidence="4">
    <location>
        <position position="215"/>
    </location>
    <ligand>
        <name>substrate</name>
    </ligand>
</feature>
<comment type="function">
    <text evidence="4">Catalyzes the interconversion between ADP-D-glycero-beta-D-manno-heptose and ADP-L-glycero-beta-D-manno-heptose via an epimerization at carbon 6 of the heptose.</text>
</comment>
<keyword evidence="2 4" id="KW-0413">Isomerase</keyword>
<name>A0A0G0E4F0_9BACT</name>
<dbReference type="UniPathway" id="UPA00356">
    <property type="reaction ID" value="UER00440"/>
</dbReference>
<sequence length="307" mass="35574">MKNIIVTGGAGFIGSNLVKALNEKGYENIIIVDHLADNRKRNNLAGRKYVRYYDKKEFLTLIERGEDFKTDVVFHLGACSDTTETNEDYMISNNTVYSQKLFEYCIRGKARLIYASSAATYGDGAQGYSDDVFELKPLNLYGYSKHLFDKWVLSTISRPPQCVGLKFFNVYGPNEYHKDKMASVIFHGYTQVKKEGKIKLFKSYRKDFKDGQQKRDFIYVKDVIKICLFFLENGGINGIFNVGTGKARSFLDLANSVFKSLNKQPQIKFIDMPESLKDKYQYFTEAPMNKLRQIGYKEKFYEQWLHR</sequence>
<dbReference type="InterPro" id="IPR036291">
    <property type="entry name" value="NAD(P)-bd_dom_sf"/>
</dbReference>
<feature type="binding site" evidence="4">
    <location>
        <position position="180"/>
    </location>
    <ligand>
        <name>substrate</name>
    </ligand>
</feature>
<proteinExistence type="inferred from homology"/>
<dbReference type="NCBIfam" id="TIGR02197">
    <property type="entry name" value="heptose_epim"/>
    <property type="match status" value="1"/>
</dbReference>
<dbReference type="AlphaFoldDB" id="A0A0G0E4F0"/>
<evidence type="ECO:0000256" key="3">
    <source>
        <dbReference type="ARBA" id="ARBA00023277"/>
    </source>
</evidence>
<comment type="subunit">
    <text evidence="4">Homopentamer.</text>
</comment>
<feature type="binding site" evidence="4">
    <location>
        <begin position="76"/>
        <end position="80"/>
    </location>
    <ligand>
        <name>NADP(+)</name>
        <dbReference type="ChEBI" id="CHEBI:58349"/>
    </ligand>
</feature>
<comment type="catalytic activity">
    <reaction evidence="4">
        <text>ADP-D-glycero-beta-D-manno-heptose = ADP-L-glycero-beta-D-manno-heptose</text>
        <dbReference type="Rhea" id="RHEA:17577"/>
        <dbReference type="ChEBI" id="CHEBI:59967"/>
        <dbReference type="ChEBI" id="CHEBI:61506"/>
        <dbReference type="EC" id="5.1.3.20"/>
    </reaction>
</comment>
<dbReference type="PANTHER" id="PTHR43103:SF3">
    <property type="entry name" value="ADP-L-GLYCERO-D-MANNO-HEPTOSE-6-EPIMERASE"/>
    <property type="match status" value="1"/>
</dbReference>
<evidence type="ECO:0000259" key="5">
    <source>
        <dbReference type="Pfam" id="PF01370"/>
    </source>
</evidence>
<feature type="binding site" evidence="4">
    <location>
        <position position="170"/>
    </location>
    <ligand>
        <name>NADP(+)</name>
        <dbReference type="ChEBI" id="CHEBI:58349"/>
    </ligand>
</feature>
<keyword evidence="1 4" id="KW-0521">NADP</keyword>
<dbReference type="Proteomes" id="UP000034344">
    <property type="component" value="Unassembled WGS sequence"/>
</dbReference>
<gene>
    <name evidence="4" type="primary">hldD</name>
    <name evidence="6" type="ORF">US11_C0004G0008</name>
</gene>
<dbReference type="SUPFAM" id="SSF51735">
    <property type="entry name" value="NAD(P)-binding Rossmann-fold domains"/>
    <property type="match status" value="1"/>
</dbReference>
<dbReference type="CDD" id="cd05248">
    <property type="entry name" value="ADP_GME_SDR_e"/>
    <property type="match status" value="1"/>
</dbReference>
<accession>A0A0G0E4F0</accession>
<keyword evidence="3 4" id="KW-0119">Carbohydrate metabolism</keyword>
<dbReference type="PANTHER" id="PTHR43103">
    <property type="entry name" value="NUCLEOSIDE-DIPHOSPHATE-SUGAR EPIMERASE"/>
    <property type="match status" value="1"/>
</dbReference>
<feature type="domain" description="NAD-dependent epimerase/dehydratase" evidence="5">
    <location>
        <begin position="4"/>
        <end position="243"/>
    </location>
</feature>
<feature type="binding site" evidence="4">
    <location>
        <position position="55"/>
    </location>
    <ligand>
        <name>NADP(+)</name>
        <dbReference type="ChEBI" id="CHEBI:58349"/>
    </ligand>
</feature>
<feature type="binding site" evidence="4">
    <location>
        <begin position="201"/>
        <end position="204"/>
    </location>
    <ligand>
        <name>substrate</name>
    </ligand>
</feature>
<dbReference type="GO" id="GO:0050661">
    <property type="term" value="F:NADP binding"/>
    <property type="evidence" value="ECO:0007669"/>
    <property type="project" value="InterPro"/>
</dbReference>
<reference evidence="6 7" key="1">
    <citation type="journal article" date="2015" name="Nature">
        <title>rRNA introns, odd ribosomes, and small enigmatic genomes across a large radiation of phyla.</title>
        <authorList>
            <person name="Brown C.T."/>
            <person name="Hug L.A."/>
            <person name="Thomas B.C."/>
            <person name="Sharon I."/>
            <person name="Castelle C.J."/>
            <person name="Singh A."/>
            <person name="Wilkins M.J."/>
            <person name="Williams K.H."/>
            <person name="Banfield J.F."/>
        </authorList>
    </citation>
    <scope>NUCLEOTIDE SEQUENCE [LARGE SCALE GENOMIC DNA]</scope>
</reference>
<feature type="binding site" evidence="4">
    <location>
        <position position="178"/>
    </location>
    <ligand>
        <name>NADP(+)</name>
        <dbReference type="ChEBI" id="CHEBI:58349"/>
    </ligand>
</feature>
<feature type="active site" description="Proton acceptor" evidence="4">
    <location>
        <position position="141"/>
    </location>
</feature>
<protein>
    <recommendedName>
        <fullName evidence="4">ADP-L-glycero-D-manno-heptose-6-epimerase</fullName>
        <ecNumber evidence="4">5.1.3.20</ecNumber>
    </recommendedName>
    <alternativeName>
        <fullName evidence="4">ADP-L-glycero-beta-D-manno-heptose-6-epimerase</fullName>
        <shortName evidence="4">ADP-glyceromanno-heptose 6-epimerase</shortName>
        <shortName evidence="4">ADP-hep 6-epimerase</shortName>
        <shortName evidence="4">AGME</shortName>
    </alternativeName>
</protein>
<feature type="binding site" evidence="4">
    <location>
        <position position="40"/>
    </location>
    <ligand>
        <name>NADP(+)</name>
        <dbReference type="ChEBI" id="CHEBI:58349"/>
    </ligand>
</feature>
<dbReference type="EMBL" id="LBRS01000004">
    <property type="protein sequence ID" value="KKQ01738.1"/>
    <property type="molecule type" value="Genomic_DNA"/>
</dbReference>
<comment type="pathway">
    <text evidence="4">Nucleotide-sugar biosynthesis; ADP-L-glycero-beta-D-manno-heptose biosynthesis; ADP-L-glycero-beta-D-manno-heptose from D-glycero-beta-D-manno-heptose 7-phosphate: step 4/4.</text>
</comment>
<dbReference type="EC" id="5.1.3.20" evidence="4"/>
<evidence type="ECO:0000313" key="6">
    <source>
        <dbReference type="EMBL" id="KKQ01738.1"/>
    </source>
</evidence>
<feature type="binding site" evidence="4">
    <location>
        <begin position="12"/>
        <end position="13"/>
    </location>
    <ligand>
        <name>NADP(+)</name>
        <dbReference type="ChEBI" id="CHEBI:58349"/>
    </ligand>
</feature>
<dbReference type="PATRIC" id="fig|1618480.3.peg.319"/>